<feature type="transmembrane region" description="Helical" evidence="10">
    <location>
        <begin position="51"/>
        <end position="71"/>
    </location>
</feature>
<evidence type="ECO:0000313" key="11">
    <source>
        <dbReference type="EMBL" id="SMC44010.1"/>
    </source>
</evidence>
<dbReference type="GO" id="GO:0015808">
    <property type="term" value="P:L-alanine transport"/>
    <property type="evidence" value="ECO:0007669"/>
    <property type="project" value="TreeGrafter"/>
</dbReference>
<dbReference type="GO" id="GO:0005304">
    <property type="term" value="F:L-valine transmembrane transporter activity"/>
    <property type="evidence" value="ECO:0007669"/>
    <property type="project" value="TreeGrafter"/>
</dbReference>
<evidence type="ECO:0000256" key="7">
    <source>
        <dbReference type="ARBA" id="ARBA00022989"/>
    </source>
</evidence>
<feature type="transmembrane region" description="Helical" evidence="10">
    <location>
        <begin position="111"/>
        <end position="132"/>
    </location>
</feature>
<sequence>MDFLNAIVALSNFVVIPALAYGSQLALGALGVTLIYGILRFSNFAHGDTMAFGTMVVVLVTWAMQAAGISFGPLPTALLALPFGIAGAAAMVLLTDRAVYRFYRAQKAKPVILVIVSMGVMFIYNGVTRFIIGPEDQRFADGERFIISARDFKAMTGLDEGLAIKSTQAITLVTAVVVVALLFWFLNRTRTGKSMRAYSDNEDLALLSGINPERVVLVTWLLVAALATVAGTLYGLDKSFKPFTYFQLLLPIFASAIVGGLGSPVGAIAGGFVIAFSEVGITYAWKKVLVYMMPGPLEPDGLVQLLSTEYKFAVSFMILLIVLLFRPTGLFRGKSV</sequence>
<evidence type="ECO:0000256" key="3">
    <source>
        <dbReference type="ARBA" id="ARBA00022475"/>
    </source>
</evidence>
<dbReference type="OrthoDB" id="9807115at2"/>
<evidence type="ECO:0000256" key="9">
    <source>
        <dbReference type="ARBA" id="ARBA00037998"/>
    </source>
</evidence>
<evidence type="ECO:0000256" key="10">
    <source>
        <dbReference type="SAM" id="Phobius"/>
    </source>
</evidence>
<dbReference type="GO" id="GO:0015188">
    <property type="term" value="F:L-isoleucine transmembrane transporter activity"/>
    <property type="evidence" value="ECO:0007669"/>
    <property type="project" value="TreeGrafter"/>
</dbReference>
<evidence type="ECO:0000256" key="2">
    <source>
        <dbReference type="ARBA" id="ARBA00022448"/>
    </source>
</evidence>
<evidence type="ECO:0000256" key="8">
    <source>
        <dbReference type="ARBA" id="ARBA00023136"/>
    </source>
</evidence>
<keyword evidence="5 10" id="KW-0812">Transmembrane</keyword>
<keyword evidence="12" id="KW-1185">Reference proteome</keyword>
<evidence type="ECO:0000313" key="12">
    <source>
        <dbReference type="Proteomes" id="UP000192330"/>
    </source>
</evidence>
<comment type="similarity">
    <text evidence="9">Belongs to the binding-protein-dependent transport system permease family. LivHM subfamily.</text>
</comment>
<feature type="transmembrane region" description="Helical" evidence="10">
    <location>
        <begin position="6"/>
        <end position="39"/>
    </location>
</feature>
<evidence type="ECO:0000256" key="6">
    <source>
        <dbReference type="ARBA" id="ARBA00022970"/>
    </source>
</evidence>
<dbReference type="STRING" id="1387277.SAMN06295998_101287"/>
<keyword evidence="6" id="KW-0029">Amino-acid transport</keyword>
<reference evidence="11 12" key="1">
    <citation type="submission" date="2017-04" db="EMBL/GenBank/DDBJ databases">
        <authorList>
            <person name="Afonso C.L."/>
            <person name="Miller P.J."/>
            <person name="Scott M.A."/>
            <person name="Spackman E."/>
            <person name="Goraichik I."/>
            <person name="Dimitrov K.M."/>
            <person name="Suarez D.L."/>
            <person name="Swayne D.E."/>
        </authorList>
    </citation>
    <scope>NUCLEOTIDE SEQUENCE [LARGE SCALE GENOMIC DNA]</scope>
    <source>
        <strain evidence="11 12">CGMCC 1.12644</strain>
    </source>
</reference>
<dbReference type="InterPro" id="IPR001851">
    <property type="entry name" value="ABC_transp_permease"/>
</dbReference>
<evidence type="ECO:0000256" key="5">
    <source>
        <dbReference type="ARBA" id="ARBA00022692"/>
    </source>
</evidence>
<keyword evidence="2" id="KW-0813">Transport</keyword>
<feature type="transmembrane region" description="Helical" evidence="10">
    <location>
        <begin position="77"/>
        <end position="99"/>
    </location>
</feature>
<proteinExistence type="inferred from homology"/>
<dbReference type="GO" id="GO:0015190">
    <property type="term" value="F:L-leucine transmembrane transporter activity"/>
    <property type="evidence" value="ECO:0007669"/>
    <property type="project" value="TreeGrafter"/>
</dbReference>
<dbReference type="InterPro" id="IPR052157">
    <property type="entry name" value="BCAA_transport_permease"/>
</dbReference>
<keyword evidence="4" id="KW-0997">Cell inner membrane</keyword>
<comment type="subcellular location">
    <subcellularLocation>
        <location evidence="1">Cell membrane</location>
        <topology evidence="1">Multi-pass membrane protein</topology>
    </subcellularLocation>
</comment>
<gene>
    <name evidence="11" type="ORF">SAMN06295998_101287</name>
</gene>
<dbReference type="GO" id="GO:0015192">
    <property type="term" value="F:L-phenylalanine transmembrane transporter activity"/>
    <property type="evidence" value="ECO:0007669"/>
    <property type="project" value="TreeGrafter"/>
</dbReference>
<evidence type="ECO:0000256" key="1">
    <source>
        <dbReference type="ARBA" id="ARBA00004651"/>
    </source>
</evidence>
<dbReference type="AlphaFoldDB" id="A0A1W1Z6D5"/>
<dbReference type="RefSeq" id="WP_084350015.1">
    <property type="nucleotide sequence ID" value="NZ_FWYD01000001.1"/>
</dbReference>
<keyword evidence="3" id="KW-1003">Cell membrane</keyword>
<dbReference type="PANTHER" id="PTHR11795:SF371">
    <property type="entry name" value="HIGH-AFFINITY BRANCHED-CHAIN AMINO ACID TRANSPORT SYSTEM PERMEASE PROTEIN LIVH"/>
    <property type="match status" value="1"/>
</dbReference>
<dbReference type="CDD" id="cd06582">
    <property type="entry name" value="TM_PBP1_LivH_like"/>
    <property type="match status" value="1"/>
</dbReference>
<dbReference type="GO" id="GO:0042941">
    <property type="term" value="P:D-alanine transmembrane transport"/>
    <property type="evidence" value="ECO:0007669"/>
    <property type="project" value="TreeGrafter"/>
</dbReference>
<keyword evidence="7 10" id="KW-1133">Transmembrane helix</keyword>
<dbReference type="Proteomes" id="UP000192330">
    <property type="component" value="Unassembled WGS sequence"/>
</dbReference>
<dbReference type="EMBL" id="FWYD01000001">
    <property type="protein sequence ID" value="SMC44010.1"/>
    <property type="molecule type" value="Genomic_DNA"/>
</dbReference>
<evidence type="ECO:0000256" key="4">
    <source>
        <dbReference type="ARBA" id="ARBA00022519"/>
    </source>
</evidence>
<accession>A0A1W1Z6D5</accession>
<name>A0A1W1Z6D5_9RHOB</name>
<dbReference type="GO" id="GO:1903806">
    <property type="term" value="P:L-isoleucine import across plasma membrane"/>
    <property type="evidence" value="ECO:0007669"/>
    <property type="project" value="TreeGrafter"/>
</dbReference>
<dbReference type="GO" id="GO:0005886">
    <property type="term" value="C:plasma membrane"/>
    <property type="evidence" value="ECO:0007669"/>
    <property type="project" value="UniProtKB-SubCell"/>
</dbReference>
<feature type="transmembrane region" description="Helical" evidence="10">
    <location>
        <begin position="169"/>
        <end position="186"/>
    </location>
</feature>
<organism evidence="11 12">
    <name type="scientific">Primorskyibacter flagellatus</name>
    <dbReference type="NCBI Taxonomy" id="1387277"/>
    <lineage>
        <taxon>Bacteria</taxon>
        <taxon>Pseudomonadati</taxon>
        <taxon>Pseudomonadota</taxon>
        <taxon>Alphaproteobacteria</taxon>
        <taxon>Rhodobacterales</taxon>
        <taxon>Roseobacteraceae</taxon>
        <taxon>Primorskyibacter</taxon>
    </lineage>
</organism>
<keyword evidence="8 10" id="KW-0472">Membrane</keyword>
<dbReference type="PANTHER" id="PTHR11795">
    <property type="entry name" value="BRANCHED-CHAIN AMINO ACID TRANSPORT SYSTEM PERMEASE PROTEIN LIVH"/>
    <property type="match status" value="1"/>
</dbReference>
<protein>
    <submittedName>
        <fullName evidence="11">Amino acid/amide ABC transporter membrane protein 1, HAAT family</fullName>
    </submittedName>
</protein>
<feature type="transmembrane region" description="Helical" evidence="10">
    <location>
        <begin position="305"/>
        <end position="325"/>
    </location>
</feature>
<dbReference type="Pfam" id="PF02653">
    <property type="entry name" value="BPD_transp_2"/>
    <property type="match status" value="1"/>
</dbReference>
<feature type="transmembrane region" description="Helical" evidence="10">
    <location>
        <begin position="215"/>
        <end position="236"/>
    </location>
</feature>